<evidence type="ECO:0000256" key="2">
    <source>
        <dbReference type="ARBA" id="ARBA00012944"/>
    </source>
</evidence>
<dbReference type="EMBL" id="MZ146922">
    <property type="protein sequence ID" value="QWQ49851.1"/>
    <property type="molecule type" value="Genomic_DNA"/>
</dbReference>
<dbReference type="EC" id="7.1.1.2" evidence="2"/>
<evidence type="ECO:0000313" key="9">
    <source>
        <dbReference type="EMBL" id="QWQ49851.1"/>
    </source>
</evidence>
<organism evidence="9">
    <name type="scientific">Craspedacusta sowerbii</name>
    <name type="common">Freshwater jellyfish</name>
    <dbReference type="NCBI Taxonomy" id="128124"/>
    <lineage>
        <taxon>Eukaryota</taxon>
        <taxon>Metazoa</taxon>
        <taxon>Cnidaria</taxon>
        <taxon>Hydrozoa</taxon>
        <taxon>Trachylinae</taxon>
        <taxon>Limnomedusae</taxon>
        <taxon>Olindiidae</taxon>
        <taxon>Craspedacusta</taxon>
    </lineage>
</organism>
<gene>
    <name evidence="9" type="primary">ND2</name>
</gene>
<dbReference type="GO" id="GO:0016020">
    <property type="term" value="C:membrane"/>
    <property type="evidence" value="ECO:0007669"/>
    <property type="project" value="UniProtKB-SubCell"/>
</dbReference>
<feature type="transmembrane region" description="Helical" evidence="7">
    <location>
        <begin position="136"/>
        <end position="160"/>
    </location>
</feature>
<feature type="transmembrane region" description="Helical" evidence="7">
    <location>
        <begin position="61"/>
        <end position="78"/>
    </location>
</feature>
<dbReference type="InterPro" id="IPR001750">
    <property type="entry name" value="ND/Mrp_TM"/>
</dbReference>
<accession>A0A8F1SR03</accession>
<feature type="transmembrane region" description="Helical" evidence="7">
    <location>
        <begin position="418"/>
        <end position="440"/>
    </location>
</feature>
<dbReference type="GO" id="GO:0008137">
    <property type="term" value="F:NADH dehydrogenase (ubiquinone) activity"/>
    <property type="evidence" value="ECO:0007669"/>
    <property type="project" value="UniProtKB-EC"/>
</dbReference>
<dbReference type="AlphaFoldDB" id="A0A8F1SR03"/>
<protein>
    <recommendedName>
        <fullName evidence="2">NADH:ubiquinone reductase (H(+)-translocating)</fullName>
        <ecNumber evidence="2">7.1.1.2</ecNumber>
    </recommendedName>
</protein>
<keyword evidence="4 7" id="KW-1133">Transmembrane helix</keyword>
<dbReference type="PANTHER" id="PTHR22773">
    <property type="entry name" value="NADH DEHYDROGENASE"/>
    <property type="match status" value="1"/>
</dbReference>
<feature type="transmembrane region" description="Helical" evidence="7">
    <location>
        <begin position="85"/>
        <end position="100"/>
    </location>
</feature>
<feature type="domain" description="NADH:quinone oxidoreductase/Mrp antiporter transmembrane" evidence="8">
    <location>
        <begin position="102"/>
        <end position="379"/>
    </location>
</feature>
<geneLocation type="mitochondrion" evidence="9"/>
<dbReference type="Pfam" id="PF00361">
    <property type="entry name" value="Proton_antipo_M"/>
    <property type="match status" value="1"/>
</dbReference>
<keyword evidence="3 7" id="KW-0812">Transmembrane</keyword>
<comment type="subcellular location">
    <subcellularLocation>
        <location evidence="1">Membrane</location>
        <topology evidence="1">Multi-pass membrane protein</topology>
    </subcellularLocation>
</comment>
<feature type="transmembrane region" description="Helical" evidence="7">
    <location>
        <begin position="290"/>
        <end position="309"/>
    </location>
</feature>
<evidence type="ECO:0000256" key="4">
    <source>
        <dbReference type="ARBA" id="ARBA00022989"/>
    </source>
</evidence>
<sequence length="449" mass="50398">MNEFNYELLSLFCLLIFLVSLSDLSFFWGGAVLLITGLTYMSFVGDSSWHSEMWAFDHWRQFVKGLLLFSSLGVWYLTDRKEIDTFLLLFFIVLASLTLVSSNHLLMVYLSLELQTFCLFILISKNRNSMLSTEAGLKYFILGAISSGVFLLGASLHYGMNLGFNLNDFVWTENSPFSEVINGLILISLFFKLTVVPFHFWAPDVYEGASTETVVLIATIPKISVLTVVVHLGFLSHLLALAAAASMIFGTLGALNQTKIKRLMAYSGISHVGFMLMGVLLANSHGIQAAYVYMIVYVLMVILTFTILLHSPLKKSLIVEFSGLHKESSTLALSWAVILLSIAGIPPLAGFISKWLILWAAFNFKFYMLSLVAIICSMIAGGYYLRIVKMIYFQKRSNVLVWENILSPGHPMPFSSSYLISFGTYGLLFMMLNPTPWVLISHWGTLYLY</sequence>
<proteinExistence type="inferred from homology"/>
<name>A0A8F1SR03_CRASO</name>
<feature type="transmembrane region" description="Helical" evidence="7">
    <location>
        <begin position="263"/>
        <end position="284"/>
    </location>
</feature>
<keyword evidence="9" id="KW-0496">Mitochondrion</keyword>
<evidence type="ECO:0000256" key="3">
    <source>
        <dbReference type="ARBA" id="ARBA00022692"/>
    </source>
</evidence>
<evidence type="ECO:0000256" key="1">
    <source>
        <dbReference type="ARBA" id="ARBA00004141"/>
    </source>
</evidence>
<evidence type="ECO:0000256" key="5">
    <source>
        <dbReference type="ARBA" id="ARBA00023136"/>
    </source>
</evidence>
<dbReference type="HAMAP" id="MF_00445">
    <property type="entry name" value="NDH1_NuoN_1"/>
    <property type="match status" value="1"/>
</dbReference>
<evidence type="ECO:0000256" key="7">
    <source>
        <dbReference type="SAM" id="Phobius"/>
    </source>
</evidence>
<reference evidence="9" key="1">
    <citation type="submission" date="2021-04" db="EMBL/GenBank/DDBJ databases">
        <authorList>
            <person name="Ji D."/>
        </authorList>
    </citation>
    <scope>NUCLEOTIDE SEQUENCE</scope>
</reference>
<dbReference type="GO" id="GO:0042773">
    <property type="term" value="P:ATP synthesis coupled electron transport"/>
    <property type="evidence" value="ECO:0007669"/>
    <property type="project" value="InterPro"/>
</dbReference>
<comment type="catalytic activity">
    <reaction evidence="6">
        <text>a ubiquinone + NADH + 5 H(+)(in) = a ubiquinol + NAD(+) + 4 H(+)(out)</text>
        <dbReference type="Rhea" id="RHEA:29091"/>
        <dbReference type="Rhea" id="RHEA-COMP:9565"/>
        <dbReference type="Rhea" id="RHEA-COMP:9566"/>
        <dbReference type="ChEBI" id="CHEBI:15378"/>
        <dbReference type="ChEBI" id="CHEBI:16389"/>
        <dbReference type="ChEBI" id="CHEBI:17976"/>
        <dbReference type="ChEBI" id="CHEBI:57540"/>
        <dbReference type="ChEBI" id="CHEBI:57945"/>
        <dbReference type="EC" id="7.1.1.2"/>
    </reaction>
</comment>
<keyword evidence="5 7" id="KW-0472">Membrane</keyword>
<feature type="transmembrane region" description="Helical" evidence="7">
    <location>
        <begin position="12"/>
        <end position="41"/>
    </location>
</feature>
<evidence type="ECO:0000259" key="8">
    <source>
        <dbReference type="Pfam" id="PF00361"/>
    </source>
</evidence>
<feature type="transmembrane region" description="Helical" evidence="7">
    <location>
        <begin position="364"/>
        <end position="385"/>
    </location>
</feature>
<dbReference type="InterPro" id="IPR010096">
    <property type="entry name" value="NADH-Q_OxRdtase_suN/2"/>
</dbReference>
<feature type="transmembrane region" description="Helical" evidence="7">
    <location>
        <begin position="180"/>
        <end position="202"/>
    </location>
</feature>
<feature type="transmembrane region" description="Helical" evidence="7">
    <location>
        <begin position="330"/>
        <end position="352"/>
    </location>
</feature>
<feature type="transmembrane region" description="Helical" evidence="7">
    <location>
        <begin position="238"/>
        <end position="256"/>
    </location>
</feature>
<evidence type="ECO:0000256" key="6">
    <source>
        <dbReference type="ARBA" id="ARBA00049551"/>
    </source>
</evidence>